<dbReference type="PRINTS" id="PR00237">
    <property type="entry name" value="GPCRRHODOPSN"/>
</dbReference>
<keyword evidence="8" id="KW-0325">Glycoprotein</keyword>
<keyword evidence="5" id="KW-0297">G-protein coupled receptor</keyword>
<comment type="subcellular location">
    <subcellularLocation>
        <location evidence="1">Cell membrane</location>
        <topology evidence="1">Multi-pass membrane protein</topology>
    </subcellularLocation>
</comment>
<keyword evidence="4 10" id="KW-1133">Transmembrane helix</keyword>
<feature type="transmembrane region" description="Helical" evidence="10">
    <location>
        <begin position="289"/>
        <end position="312"/>
    </location>
</feature>
<evidence type="ECO:0000256" key="6">
    <source>
        <dbReference type="ARBA" id="ARBA00023136"/>
    </source>
</evidence>
<keyword evidence="12" id="KW-1185">Reference proteome</keyword>
<evidence type="ECO:0000256" key="9">
    <source>
        <dbReference type="ARBA" id="ARBA00023224"/>
    </source>
</evidence>
<dbReference type="PANTHER" id="PTHR24246:SF27">
    <property type="entry name" value="ADENOSINE RECEPTOR, ISOFORM A"/>
    <property type="match status" value="1"/>
</dbReference>
<evidence type="ECO:0000256" key="5">
    <source>
        <dbReference type="ARBA" id="ARBA00023040"/>
    </source>
</evidence>
<name>A0A0K0FG41_STRVS</name>
<dbReference type="PANTHER" id="PTHR24246">
    <property type="entry name" value="OLFACTORY RECEPTOR AND ADENOSINE RECEPTOR"/>
    <property type="match status" value="1"/>
</dbReference>
<feature type="transmembrane region" description="Helical" evidence="10">
    <location>
        <begin position="75"/>
        <end position="94"/>
    </location>
</feature>
<feature type="domain" description="G-protein coupled receptors family 1 profile" evidence="11">
    <location>
        <begin position="44"/>
        <end position="311"/>
    </location>
</feature>
<accession>A0A0K0FG41</accession>
<dbReference type="Proteomes" id="UP000035680">
    <property type="component" value="Unassembled WGS sequence"/>
</dbReference>
<dbReference type="InterPro" id="IPR000276">
    <property type="entry name" value="GPCR_Rhodpsn"/>
</dbReference>
<dbReference type="Gene3D" id="1.20.1070.10">
    <property type="entry name" value="Rhodopsin 7-helix transmembrane proteins"/>
    <property type="match status" value="1"/>
</dbReference>
<protein>
    <submittedName>
        <fullName evidence="13">G_PROTEIN_RECEP_F1_2 domain-containing protein</fullName>
    </submittedName>
</protein>
<keyword evidence="9" id="KW-0807">Transducer</keyword>
<keyword evidence="3 10" id="KW-0812">Transmembrane</keyword>
<sequence length="432" mass="49006">MNNSSLSTNLSTVIATELDESGPIITLIQASTLIIGAAFIAFFVNFYLLLCSAFLRRPLTVNLKLCLSLTTSDCAGAFFYILSNLVNITLPYLLNTKEIISNCFTLVIEALKIATFFASVFNLLVLALNHYIGIVYPLNRYAITSKTVKFAILVAYLFPIMGMMTLFSVMPGLGFQAEKAFGFFSPNGCEGSKIFNEVSVRWIIVAPFVVFVIIISFLYLHILLHMHKLSQDSILNQPGTNVSKRQNNKRLLVTIMLLAGSAIVGWLPTLSQYVLFCNACPFNLPGQTYFYLMVVAMLLNVMKFIADAFIYASRLIEIRYAIWMFNMTILSNFPCCRNMKFDVPQVFNKYLSETKERRSVTTSKRVILERMNEFDRSSRRPTIRTVRTTNIPEQQRLLSNTNHDHPKVDKLNGEILYENLKFIHGQSCYEAT</sequence>
<keyword evidence="6 10" id="KW-0472">Membrane</keyword>
<feature type="transmembrane region" description="Helical" evidence="10">
    <location>
        <begin position="150"/>
        <end position="170"/>
    </location>
</feature>
<evidence type="ECO:0000256" key="10">
    <source>
        <dbReference type="SAM" id="Phobius"/>
    </source>
</evidence>
<evidence type="ECO:0000256" key="3">
    <source>
        <dbReference type="ARBA" id="ARBA00022692"/>
    </source>
</evidence>
<evidence type="ECO:0000256" key="2">
    <source>
        <dbReference type="ARBA" id="ARBA00022475"/>
    </source>
</evidence>
<feature type="transmembrane region" description="Helical" evidence="10">
    <location>
        <begin position="251"/>
        <end position="269"/>
    </location>
</feature>
<reference evidence="13" key="2">
    <citation type="submission" date="2015-08" db="UniProtKB">
        <authorList>
            <consortium name="WormBaseParasite"/>
        </authorList>
    </citation>
    <scope>IDENTIFICATION</scope>
</reference>
<evidence type="ECO:0000256" key="1">
    <source>
        <dbReference type="ARBA" id="ARBA00004651"/>
    </source>
</evidence>
<dbReference type="STRING" id="75913.A0A0K0FG41"/>
<dbReference type="WBParaSite" id="SVE_0783900.1">
    <property type="protein sequence ID" value="SVE_0783900.1"/>
    <property type="gene ID" value="SVE_0783900"/>
</dbReference>
<feature type="transmembrane region" description="Helical" evidence="10">
    <location>
        <begin position="114"/>
        <end position="138"/>
    </location>
</feature>
<dbReference type="PROSITE" id="PS50262">
    <property type="entry name" value="G_PROTEIN_RECEP_F1_2"/>
    <property type="match status" value="1"/>
</dbReference>
<dbReference type="GO" id="GO:0004930">
    <property type="term" value="F:G protein-coupled receptor activity"/>
    <property type="evidence" value="ECO:0007669"/>
    <property type="project" value="UniProtKB-KW"/>
</dbReference>
<keyword evidence="7" id="KW-0675">Receptor</keyword>
<organism evidence="12 13">
    <name type="scientific">Strongyloides venezuelensis</name>
    <name type="common">Threadworm</name>
    <dbReference type="NCBI Taxonomy" id="75913"/>
    <lineage>
        <taxon>Eukaryota</taxon>
        <taxon>Metazoa</taxon>
        <taxon>Ecdysozoa</taxon>
        <taxon>Nematoda</taxon>
        <taxon>Chromadorea</taxon>
        <taxon>Rhabditida</taxon>
        <taxon>Tylenchina</taxon>
        <taxon>Panagrolaimomorpha</taxon>
        <taxon>Strongyloidoidea</taxon>
        <taxon>Strongyloididae</taxon>
        <taxon>Strongyloides</taxon>
    </lineage>
</organism>
<feature type="transmembrane region" description="Helical" evidence="10">
    <location>
        <begin position="33"/>
        <end position="55"/>
    </location>
</feature>
<dbReference type="GO" id="GO:0005886">
    <property type="term" value="C:plasma membrane"/>
    <property type="evidence" value="ECO:0007669"/>
    <property type="project" value="UniProtKB-SubCell"/>
</dbReference>
<evidence type="ECO:0000256" key="8">
    <source>
        <dbReference type="ARBA" id="ARBA00023180"/>
    </source>
</evidence>
<keyword evidence="2" id="KW-1003">Cell membrane</keyword>
<evidence type="ECO:0000256" key="4">
    <source>
        <dbReference type="ARBA" id="ARBA00022989"/>
    </source>
</evidence>
<dbReference type="Pfam" id="PF00001">
    <property type="entry name" value="7tm_1"/>
    <property type="match status" value="1"/>
</dbReference>
<proteinExistence type="predicted"/>
<feature type="transmembrane region" description="Helical" evidence="10">
    <location>
        <begin position="202"/>
        <end position="224"/>
    </location>
</feature>
<evidence type="ECO:0000313" key="12">
    <source>
        <dbReference type="Proteomes" id="UP000035680"/>
    </source>
</evidence>
<evidence type="ECO:0000313" key="13">
    <source>
        <dbReference type="WBParaSite" id="SVE_0783900.1"/>
    </source>
</evidence>
<evidence type="ECO:0000256" key="7">
    <source>
        <dbReference type="ARBA" id="ARBA00023170"/>
    </source>
</evidence>
<reference evidence="12" key="1">
    <citation type="submission" date="2014-07" db="EMBL/GenBank/DDBJ databases">
        <authorList>
            <person name="Martin A.A"/>
            <person name="De Silva N."/>
        </authorList>
    </citation>
    <scope>NUCLEOTIDE SEQUENCE</scope>
</reference>
<dbReference type="InterPro" id="IPR017452">
    <property type="entry name" value="GPCR_Rhodpsn_7TM"/>
</dbReference>
<evidence type="ECO:0000259" key="11">
    <source>
        <dbReference type="PROSITE" id="PS50262"/>
    </source>
</evidence>
<dbReference type="AlphaFoldDB" id="A0A0K0FG41"/>
<dbReference type="SUPFAM" id="SSF81321">
    <property type="entry name" value="Family A G protein-coupled receptor-like"/>
    <property type="match status" value="1"/>
</dbReference>